<dbReference type="AlphaFoldDB" id="A0A8T9SVC6"/>
<evidence type="ECO:0000259" key="2">
    <source>
        <dbReference type="Pfam" id="PF18962"/>
    </source>
</evidence>
<sequence>MNHSLRVFCFLLFLTTLVAPGRAQTVRPLEADPTRATHARHRVALRPTLLSLPFFDDFTLPVEGAPSPTRWVAAGGALVNNRFPVAPPSRGVATLDGLRANGQPYGPSTAYSDTDTLTSQPINLSGLTTADNVYLSFYWQAGSVVGAPQANSSARPVYLQLEFLDRNQVWQVVWQQLSTGVRTAFQEQFFAINTAAYLHSGFQFRFRVVGNLATTRDAWSIDYVRLDRNRSATDNSTQDIATSSPLNSLLKRYGAMPVWQYNAAANPTDELNDQVTTTVNNFDAIVPTPVPYAGTVQVLPTGTPATFLTGTRSLDPSARQVAITGSLRTTPLPLTAEAKRVRHQVVLRTSEITPRTLPNDTIYRVTELNNYYAYDDGSAEATFNVPRGSTGPANYFVYRIELNKPDHVQGLRLYPLPSPTANSQGLVVAVWNDNQGSPDREALATRAYAVPATLPAGQPYVDVNFAAPVPVNGTFYIGFAPTSDFLNFGADLNSTVPQGYLLSGFNGTSTSQGTWTVTTAIPAYAPMMRPLMTNGVATSTIPAGAAAALALYPNPSAGLVRVEGRYRSATVLDALGRVIWQQPTAQAGQAVLDLQALPAGLYLVRFTLPDGSTVVTKRLVITKS</sequence>
<dbReference type="Gene3D" id="2.60.120.260">
    <property type="entry name" value="Galactose-binding domain-like"/>
    <property type="match status" value="1"/>
</dbReference>
<evidence type="ECO:0000313" key="4">
    <source>
        <dbReference type="Proteomes" id="UP000829925"/>
    </source>
</evidence>
<organism evidence="3 4">
    <name type="scientific">Hymenobacter aerilatus</name>
    <dbReference type="NCBI Taxonomy" id="2932251"/>
    <lineage>
        <taxon>Bacteria</taxon>
        <taxon>Pseudomonadati</taxon>
        <taxon>Bacteroidota</taxon>
        <taxon>Cytophagia</taxon>
        <taxon>Cytophagales</taxon>
        <taxon>Hymenobacteraceae</taxon>
        <taxon>Hymenobacter</taxon>
    </lineage>
</organism>
<dbReference type="InterPro" id="IPR026444">
    <property type="entry name" value="Secre_tail"/>
</dbReference>
<proteinExistence type="predicted"/>
<dbReference type="Proteomes" id="UP000829925">
    <property type="component" value="Chromosome"/>
</dbReference>
<evidence type="ECO:0000313" key="3">
    <source>
        <dbReference type="EMBL" id="UOR03736.1"/>
    </source>
</evidence>
<accession>A0A8T9SVC6</accession>
<dbReference type="KEGG" id="haei:MUN82_12340"/>
<keyword evidence="1" id="KW-0732">Signal</keyword>
<gene>
    <name evidence="3" type="ORF">MUN82_12340</name>
</gene>
<keyword evidence="4" id="KW-1185">Reference proteome</keyword>
<name>A0A8T9SVC6_9BACT</name>
<protein>
    <submittedName>
        <fullName evidence="3">T9SS type A sorting domain-containing protein</fullName>
    </submittedName>
</protein>
<dbReference type="RefSeq" id="WP_245090796.1">
    <property type="nucleotide sequence ID" value="NZ_CP095053.1"/>
</dbReference>
<feature type="signal peptide" evidence="1">
    <location>
        <begin position="1"/>
        <end position="23"/>
    </location>
</feature>
<feature type="chain" id="PRO_5035795033" evidence="1">
    <location>
        <begin position="24"/>
        <end position="624"/>
    </location>
</feature>
<reference evidence="3 4" key="1">
    <citation type="submission" date="2022-04" db="EMBL/GenBank/DDBJ databases">
        <title>Hymenobacter sp. isolated from the air.</title>
        <authorList>
            <person name="Won M."/>
            <person name="Lee C.-M."/>
            <person name="Woen H.-Y."/>
            <person name="Kwon S.-W."/>
        </authorList>
    </citation>
    <scope>NUCLEOTIDE SEQUENCE [LARGE SCALE GENOMIC DNA]</scope>
    <source>
        <strain evidence="4">5413 J-13</strain>
    </source>
</reference>
<evidence type="ECO:0000256" key="1">
    <source>
        <dbReference type="SAM" id="SignalP"/>
    </source>
</evidence>
<dbReference type="EMBL" id="CP095053">
    <property type="protein sequence ID" value="UOR03736.1"/>
    <property type="molecule type" value="Genomic_DNA"/>
</dbReference>
<feature type="domain" description="Secretion system C-terminal sorting" evidence="2">
    <location>
        <begin position="551"/>
        <end position="621"/>
    </location>
</feature>
<dbReference type="Pfam" id="PF18962">
    <property type="entry name" value="Por_Secre_tail"/>
    <property type="match status" value="1"/>
</dbReference>
<dbReference type="NCBIfam" id="TIGR04183">
    <property type="entry name" value="Por_Secre_tail"/>
    <property type="match status" value="1"/>
</dbReference>